<dbReference type="Proteomes" id="UP001221597">
    <property type="component" value="Chromosome"/>
</dbReference>
<protein>
    <submittedName>
        <fullName evidence="2">Thioredoxin family protein</fullName>
    </submittedName>
</protein>
<dbReference type="Gene3D" id="3.40.30.10">
    <property type="entry name" value="Glutaredoxin"/>
    <property type="match status" value="1"/>
</dbReference>
<proteinExistence type="predicted"/>
<evidence type="ECO:0000313" key="3">
    <source>
        <dbReference type="Proteomes" id="UP001221597"/>
    </source>
</evidence>
<name>A0ABY8IYM8_9BACI</name>
<dbReference type="InterPro" id="IPR013766">
    <property type="entry name" value="Thioredoxin_domain"/>
</dbReference>
<organism evidence="2 3">
    <name type="scientific">Halobacillus naozhouensis</name>
    <dbReference type="NCBI Taxonomy" id="554880"/>
    <lineage>
        <taxon>Bacteria</taxon>
        <taxon>Bacillati</taxon>
        <taxon>Bacillota</taxon>
        <taxon>Bacilli</taxon>
        <taxon>Bacillales</taxon>
        <taxon>Bacillaceae</taxon>
        <taxon>Halobacillus</taxon>
    </lineage>
</organism>
<keyword evidence="3" id="KW-1185">Reference proteome</keyword>
<evidence type="ECO:0000259" key="1">
    <source>
        <dbReference type="Pfam" id="PF00085"/>
    </source>
</evidence>
<dbReference type="RefSeq" id="WP_283075662.1">
    <property type="nucleotide sequence ID" value="NZ_CP121671.1"/>
</dbReference>
<evidence type="ECO:0000313" key="2">
    <source>
        <dbReference type="EMBL" id="WFT73655.1"/>
    </source>
</evidence>
<gene>
    <name evidence="2" type="ORF">P9989_14920</name>
</gene>
<dbReference type="EMBL" id="CP121671">
    <property type="protein sequence ID" value="WFT73655.1"/>
    <property type="molecule type" value="Genomic_DNA"/>
</dbReference>
<sequence>MLTLDESNAANHLNGKHIALTFIHTPFCGTCHIARKMLITIEEVYQSGLFYELNASLHPRLMQEYRIESVPCMLITKEGGLVEKVYAFRSVPHMLERISQYVKK</sequence>
<feature type="domain" description="Thioredoxin" evidence="1">
    <location>
        <begin position="10"/>
        <end position="91"/>
    </location>
</feature>
<reference evidence="2 3" key="1">
    <citation type="submission" date="2023-04" db="EMBL/GenBank/DDBJ databases">
        <title>Genome sequence of Halobacillus naozhouensis KACC 21980.</title>
        <authorList>
            <person name="Kim S."/>
            <person name="Heo J."/>
            <person name="Kwon S.-W."/>
        </authorList>
    </citation>
    <scope>NUCLEOTIDE SEQUENCE [LARGE SCALE GENOMIC DNA]</scope>
    <source>
        <strain evidence="2 3">KCTC 13234</strain>
    </source>
</reference>
<dbReference type="SUPFAM" id="SSF52833">
    <property type="entry name" value="Thioredoxin-like"/>
    <property type="match status" value="1"/>
</dbReference>
<dbReference type="InterPro" id="IPR036249">
    <property type="entry name" value="Thioredoxin-like_sf"/>
</dbReference>
<dbReference type="Pfam" id="PF00085">
    <property type="entry name" value="Thioredoxin"/>
    <property type="match status" value="1"/>
</dbReference>
<dbReference type="CDD" id="cd02947">
    <property type="entry name" value="TRX_family"/>
    <property type="match status" value="1"/>
</dbReference>
<accession>A0ABY8IYM8</accession>